<evidence type="ECO:0000313" key="2">
    <source>
        <dbReference type="Proteomes" id="UP000589738"/>
    </source>
</evidence>
<reference evidence="1 2" key="1">
    <citation type="submission" date="2020-08" db="EMBL/GenBank/DDBJ databases">
        <title>Functional genomics of gut bacteria from endangered species of beetles.</title>
        <authorList>
            <person name="Carlos-Shanley C."/>
        </authorList>
    </citation>
    <scope>NUCLEOTIDE SEQUENCE [LARGE SCALE GENOMIC DNA]</scope>
    <source>
        <strain evidence="1 2">S00136</strain>
    </source>
</reference>
<comment type="caution">
    <text evidence="1">The sequence shown here is derived from an EMBL/GenBank/DDBJ whole genome shotgun (WGS) entry which is preliminary data.</text>
</comment>
<organism evidence="1 2">
    <name type="scientific">Chryseobacterium shigense</name>
    <dbReference type="NCBI Taxonomy" id="297244"/>
    <lineage>
        <taxon>Bacteria</taxon>
        <taxon>Pseudomonadati</taxon>
        <taxon>Bacteroidota</taxon>
        <taxon>Flavobacteriia</taxon>
        <taxon>Flavobacteriales</taxon>
        <taxon>Weeksellaceae</taxon>
        <taxon>Chryseobacterium group</taxon>
        <taxon>Chryseobacterium</taxon>
    </lineage>
</organism>
<sequence length="56" mass="6483">MDIKAEKENKKMMRMVNFAAQVNGELLARKKFTSDNTSLSCKCLVQQIQIQNNYDN</sequence>
<accession>A0A841MWI2</accession>
<keyword evidence="2" id="KW-1185">Reference proteome</keyword>
<name>A0A841MWI2_9FLAO</name>
<evidence type="ECO:0000313" key="1">
    <source>
        <dbReference type="EMBL" id="MBB6369316.1"/>
    </source>
</evidence>
<proteinExistence type="predicted"/>
<protein>
    <submittedName>
        <fullName evidence="1">Uncharacterized protein</fullName>
    </submittedName>
</protein>
<dbReference type="AlphaFoldDB" id="A0A841MWI2"/>
<dbReference type="EMBL" id="JACHLC010000001">
    <property type="protein sequence ID" value="MBB6369316.1"/>
    <property type="molecule type" value="Genomic_DNA"/>
</dbReference>
<dbReference type="Proteomes" id="UP000589738">
    <property type="component" value="Unassembled WGS sequence"/>
</dbReference>
<gene>
    <name evidence="1" type="ORF">HNP36_000369</name>
</gene>